<evidence type="ECO:0000256" key="1">
    <source>
        <dbReference type="ARBA" id="ARBA00004141"/>
    </source>
</evidence>
<dbReference type="PANTHER" id="PTHR31566">
    <property type="entry name" value="CYTOCHROME C BIOGENESIS PROTEIN CCS1, CHLOROPLASTIC"/>
    <property type="match status" value="1"/>
</dbReference>
<evidence type="ECO:0000256" key="3">
    <source>
        <dbReference type="ARBA" id="ARBA00022748"/>
    </source>
</evidence>
<dbReference type="EMBL" id="JACCAC010000001">
    <property type="protein sequence ID" value="NYG55327.1"/>
    <property type="molecule type" value="Genomic_DNA"/>
</dbReference>
<comment type="subcellular location">
    <subcellularLocation>
        <location evidence="1">Membrane</location>
        <topology evidence="1">Multi-pass membrane protein</topology>
    </subcellularLocation>
</comment>
<gene>
    <name evidence="9" type="ORF">BJ989_001631</name>
</gene>
<reference evidence="9 10" key="1">
    <citation type="submission" date="2020-07" db="EMBL/GenBank/DDBJ databases">
        <title>Sequencing the genomes of 1000 actinobacteria strains.</title>
        <authorList>
            <person name="Klenk H.-P."/>
        </authorList>
    </citation>
    <scope>NUCLEOTIDE SEQUENCE [LARGE SCALE GENOMIC DNA]</scope>
    <source>
        <strain evidence="9 10">DSM 24552</strain>
    </source>
</reference>
<comment type="caution">
    <text evidence="9">The sequence shown here is derived from an EMBL/GenBank/DDBJ whole genome shotgun (WGS) entry which is preliminary data.</text>
</comment>
<dbReference type="AlphaFoldDB" id="A0A7Y9RRN4"/>
<dbReference type="PANTHER" id="PTHR31566:SF0">
    <property type="entry name" value="CYTOCHROME C BIOGENESIS PROTEIN CCS1, CHLOROPLASTIC"/>
    <property type="match status" value="1"/>
</dbReference>
<evidence type="ECO:0000256" key="5">
    <source>
        <dbReference type="ARBA" id="ARBA00023136"/>
    </source>
</evidence>
<dbReference type="GO" id="GO:0016020">
    <property type="term" value="C:membrane"/>
    <property type="evidence" value="ECO:0007669"/>
    <property type="project" value="UniProtKB-SubCell"/>
</dbReference>
<proteinExistence type="predicted"/>
<evidence type="ECO:0000256" key="4">
    <source>
        <dbReference type="ARBA" id="ARBA00022989"/>
    </source>
</evidence>
<keyword evidence="3" id="KW-0201">Cytochrome c-type biogenesis</keyword>
<dbReference type="RefSeq" id="WP_218848774.1">
    <property type="nucleotide sequence ID" value="NZ_JACCAC010000001.1"/>
</dbReference>
<dbReference type="GO" id="GO:0017004">
    <property type="term" value="P:cytochrome complex assembly"/>
    <property type="evidence" value="ECO:0007669"/>
    <property type="project" value="UniProtKB-KW"/>
</dbReference>
<evidence type="ECO:0000256" key="6">
    <source>
        <dbReference type="SAM" id="MobiDB-lite"/>
    </source>
</evidence>
<evidence type="ECO:0000259" key="8">
    <source>
        <dbReference type="Pfam" id="PF05140"/>
    </source>
</evidence>
<feature type="transmembrane region" description="Helical" evidence="7">
    <location>
        <begin position="160"/>
        <end position="179"/>
    </location>
</feature>
<dbReference type="Pfam" id="PF05140">
    <property type="entry name" value="ResB"/>
    <property type="match status" value="1"/>
</dbReference>
<feature type="compositionally biased region" description="Basic and acidic residues" evidence="6">
    <location>
        <begin position="488"/>
        <end position="506"/>
    </location>
</feature>
<keyword evidence="5 7" id="KW-0472">Membrane</keyword>
<sequence length="506" mass="56021">MRTAVILLTMLALGAIPGSLLPQRGVASDPAAVQQFYVENPDISPWLDRFGLFGVYASPWFAAIYLMLLVSMTGCVLPRCAKLWRDYRSEPARVPTRLSHLEVHRRDVVSDPLDQGDDRQRRAETLDAIETVLRRRRFRTRRDDETVSAEKGHVREVGNLLFHLSLLVLLFGVAGGRLYGYEARVAVVAGESFTNVASQYDDFSPSVWTDVNRLEPFSFRLQSFDADFETSGTRRGEPRSFDARLEVESPDDTWTARVRPNHPLDVNGTKVFLTGHGYAPVVTVRDGNGATAYSGPVIFLPADNNFTSDGVIKAPDARPTQLGFEGLFLPTAADAGDGAFSAYPDLVNPRLLLTAWTGDLGLDDGVPQSVYTLDKSRLEQVLRPGSDRPFRSVLAPGQTMRLPGNLGTVTFDGVRRFANFQVARDPGKQLSLVAALMLLGGLTISLVVRRRRAYVRLHEEAGTVAVEYAGQASTRRGLPPGEIDEIADEVRRELDRRRQSRRKDAP</sequence>
<accession>A0A7Y9RRN4</accession>
<feature type="transmembrane region" description="Helical" evidence="7">
    <location>
        <begin position="430"/>
        <end position="448"/>
    </location>
</feature>
<feature type="domain" description="ResB-like" evidence="8">
    <location>
        <begin position="1"/>
        <end position="475"/>
    </location>
</feature>
<dbReference type="InterPro" id="IPR007816">
    <property type="entry name" value="ResB-like_domain"/>
</dbReference>
<organism evidence="9 10">
    <name type="scientific">Nocardioides perillae</name>
    <dbReference type="NCBI Taxonomy" id="1119534"/>
    <lineage>
        <taxon>Bacteria</taxon>
        <taxon>Bacillati</taxon>
        <taxon>Actinomycetota</taxon>
        <taxon>Actinomycetes</taxon>
        <taxon>Propionibacteriales</taxon>
        <taxon>Nocardioidaceae</taxon>
        <taxon>Nocardioides</taxon>
    </lineage>
</organism>
<feature type="transmembrane region" description="Helical" evidence="7">
    <location>
        <begin position="51"/>
        <end position="77"/>
    </location>
</feature>
<protein>
    <submittedName>
        <fullName evidence="9">Cytochrome c biogenesis protein</fullName>
    </submittedName>
</protein>
<evidence type="ECO:0000313" key="9">
    <source>
        <dbReference type="EMBL" id="NYG55327.1"/>
    </source>
</evidence>
<dbReference type="Proteomes" id="UP000544110">
    <property type="component" value="Unassembled WGS sequence"/>
</dbReference>
<evidence type="ECO:0000256" key="2">
    <source>
        <dbReference type="ARBA" id="ARBA00022692"/>
    </source>
</evidence>
<name>A0A7Y9RRN4_9ACTN</name>
<evidence type="ECO:0000313" key="10">
    <source>
        <dbReference type="Proteomes" id="UP000544110"/>
    </source>
</evidence>
<evidence type="ECO:0000256" key="7">
    <source>
        <dbReference type="SAM" id="Phobius"/>
    </source>
</evidence>
<keyword evidence="2 7" id="KW-0812">Transmembrane</keyword>
<keyword evidence="4 7" id="KW-1133">Transmembrane helix</keyword>
<feature type="region of interest" description="Disordered" evidence="6">
    <location>
        <begin position="475"/>
        <end position="506"/>
    </location>
</feature>
<keyword evidence="10" id="KW-1185">Reference proteome</keyword>
<dbReference type="InterPro" id="IPR023494">
    <property type="entry name" value="Cyt_c_bgen_Ccs1/CcsB/ResB"/>
</dbReference>